<comment type="function">
    <text evidence="7">Functions as a peptidoglycan terminase that cleaves nascent peptidoglycan strands endolytically to terminate their elongation.</text>
</comment>
<evidence type="ECO:0000313" key="8">
    <source>
        <dbReference type="EMBL" id="WRP18312.1"/>
    </source>
</evidence>
<evidence type="ECO:0000256" key="2">
    <source>
        <dbReference type="ARBA" id="ARBA00022692"/>
    </source>
</evidence>
<sequence>MHPAETPSAVGTGWHKAGRWVGIAAAAGALAVTAAGVIVAAWMMPVSSGPLVASVIIHVPQESTASQVGRELEERNLVRSGWLFALMARVQGLDQRLQAGYYRLRADMAPQEMIRILSRGAVAVEEVTIPEGSTIEGIAWRLERAGLANARRFIELASDDRWLFGESRPIDKPPGSLEGYLFPDTYRFAVGQDEEALIRKMVARFAEKVLPLYQELGAGGKLSLHQVVVLASIVEKEAMRDSERALIASVFHNRLRLGRPLQADPTLMYILHPPPKKLYRQHLAIDSPYNTYRYPGLPPTAIASPGLASIRAVLRPASTPYLYFVARGDGTHVFSRTFRDHVDARRRLAY</sequence>
<keyword evidence="4 7" id="KW-0472">Membrane</keyword>
<evidence type="ECO:0000313" key="9">
    <source>
        <dbReference type="Proteomes" id="UP001332192"/>
    </source>
</evidence>
<dbReference type="PANTHER" id="PTHR30518">
    <property type="entry name" value="ENDOLYTIC MUREIN TRANSGLYCOSYLASE"/>
    <property type="match status" value="1"/>
</dbReference>
<dbReference type="InterPro" id="IPR003770">
    <property type="entry name" value="MLTG-like"/>
</dbReference>
<dbReference type="Gene3D" id="3.30.160.60">
    <property type="entry name" value="Classic Zinc Finger"/>
    <property type="match status" value="1"/>
</dbReference>
<keyword evidence="9" id="KW-1185">Reference proteome</keyword>
<evidence type="ECO:0000256" key="5">
    <source>
        <dbReference type="ARBA" id="ARBA00023239"/>
    </source>
</evidence>
<dbReference type="CDD" id="cd08010">
    <property type="entry name" value="MltG_like"/>
    <property type="match status" value="1"/>
</dbReference>
<evidence type="ECO:0000256" key="1">
    <source>
        <dbReference type="ARBA" id="ARBA00022475"/>
    </source>
</evidence>
<keyword evidence="2 7" id="KW-0812">Transmembrane</keyword>
<comment type="similarity">
    <text evidence="7">Belongs to the transglycosylase MltG family.</text>
</comment>
<comment type="catalytic activity">
    <reaction evidence="7">
        <text>a peptidoglycan chain = a peptidoglycan chain with N-acetyl-1,6-anhydromuramyl-[peptide] at the reducing end + a peptidoglycan chain with N-acetylglucosamine at the non-reducing end.</text>
        <dbReference type="EC" id="4.2.2.29"/>
    </reaction>
</comment>
<dbReference type="Pfam" id="PF02618">
    <property type="entry name" value="YceG"/>
    <property type="match status" value="1"/>
</dbReference>
<keyword evidence="3 7" id="KW-1133">Transmembrane helix</keyword>
<keyword evidence="5 7" id="KW-0456">Lyase</keyword>
<dbReference type="Gene3D" id="3.30.1490.480">
    <property type="entry name" value="Endolytic murein transglycosylase"/>
    <property type="match status" value="1"/>
</dbReference>
<comment type="subcellular location">
    <subcellularLocation>
        <location evidence="7">Cell membrane</location>
        <topology evidence="7">Single-pass membrane protein</topology>
    </subcellularLocation>
</comment>
<dbReference type="HAMAP" id="MF_02065">
    <property type="entry name" value="MltG"/>
    <property type="match status" value="1"/>
</dbReference>
<proteinExistence type="inferred from homology"/>
<organism evidence="8 9">
    <name type="scientific">Carboxydichorda subterranea</name>
    <dbReference type="NCBI Taxonomy" id="3109565"/>
    <lineage>
        <taxon>Bacteria</taxon>
        <taxon>Bacillati</taxon>
        <taxon>Bacillota</taxon>
        <taxon>Limnochordia</taxon>
        <taxon>Limnochordales</taxon>
        <taxon>Geochordaceae</taxon>
        <taxon>Carboxydichorda</taxon>
    </lineage>
</organism>
<reference evidence="8 9" key="1">
    <citation type="journal article" date="2024" name="Front. Microbiol.">
        <title>Novel thermophilic genera Geochorda gen. nov. and Carboxydochorda gen. nov. from the deep terrestrial subsurface reveal the ecophysiological diversity in the class Limnochordia.</title>
        <authorList>
            <person name="Karnachuk O.V."/>
            <person name="Lukina A.P."/>
            <person name="Avakyan M.R."/>
            <person name="Kadnikov V.V."/>
            <person name="Begmatov S."/>
            <person name="Beletsky A.V."/>
            <person name="Vlasova K.G."/>
            <person name="Novikov A.A."/>
            <person name="Shcherbakova V.A."/>
            <person name="Mardanov A.V."/>
            <person name="Ravin N.V."/>
        </authorList>
    </citation>
    <scope>NUCLEOTIDE SEQUENCE [LARGE SCALE GENOMIC DNA]</scope>
    <source>
        <strain evidence="8 9">L945</strain>
    </source>
</reference>
<evidence type="ECO:0000256" key="4">
    <source>
        <dbReference type="ARBA" id="ARBA00023136"/>
    </source>
</evidence>
<evidence type="ECO:0000256" key="3">
    <source>
        <dbReference type="ARBA" id="ARBA00022989"/>
    </source>
</evidence>
<feature type="site" description="Important for catalytic activity" evidence="7">
    <location>
        <position position="237"/>
    </location>
</feature>
<evidence type="ECO:0000256" key="6">
    <source>
        <dbReference type="ARBA" id="ARBA00023316"/>
    </source>
</evidence>
<dbReference type="Proteomes" id="UP001332192">
    <property type="component" value="Chromosome"/>
</dbReference>
<name>A0ABZ1BZT0_9FIRM</name>
<dbReference type="RefSeq" id="WP_324717583.1">
    <property type="nucleotide sequence ID" value="NZ_CP141615.1"/>
</dbReference>
<dbReference type="PANTHER" id="PTHR30518:SF2">
    <property type="entry name" value="ENDOLYTIC MUREIN TRANSGLYCOSYLASE"/>
    <property type="match status" value="1"/>
</dbReference>
<evidence type="ECO:0000256" key="7">
    <source>
        <dbReference type="HAMAP-Rule" id="MF_02065"/>
    </source>
</evidence>
<accession>A0ABZ1BZT0</accession>
<feature type="transmembrane region" description="Helical" evidence="7">
    <location>
        <begin position="20"/>
        <end position="42"/>
    </location>
</feature>
<keyword evidence="1 7" id="KW-1003">Cell membrane</keyword>
<keyword evidence="6 7" id="KW-0961">Cell wall biogenesis/degradation</keyword>
<dbReference type="NCBIfam" id="TIGR00247">
    <property type="entry name" value="endolytic transglycosylase MltG"/>
    <property type="match status" value="1"/>
</dbReference>
<gene>
    <name evidence="7 8" type="primary">mltG</name>
    <name evidence="8" type="ORF">U7230_04705</name>
</gene>
<protein>
    <recommendedName>
        <fullName evidence="7">Endolytic murein transglycosylase</fullName>
        <ecNumber evidence="7">4.2.2.29</ecNumber>
    </recommendedName>
    <alternativeName>
        <fullName evidence="7">Peptidoglycan lytic transglycosylase</fullName>
    </alternativeName>
    <alternativeName>
        <fullName evidence="7">Peptidoglycan polymerization terminase</fullName>
    </alternativeName>
</protein>
<dbReference type="EMBL" id="CP141615">
    <property type="protein sequence ID" value="WRP18312.1"/>
    <property type="molecule type" value="Genomic_DNA"/>
</dbReference>
<dbReference type="EC" id="4.2.2.29" evidence="7"/>